<dbReference type="EMBL" id="CAMAPE010000054">
    <property type="protein sequence ID" value="CAH9111508.1"/>
    <property type="molecule type" value="Genomic_DNA"/>
</dbReference>
<dbReference type="AlphaFoldDB" id="A0A9P0ZT62"/>
<evidence type="ECO:0000256" key="1">
    <source>
        <dbReference type="ARBA" id="ARBA00013172"/>
    </source>
</evidence>
<comment type="caution">
    <text evidence="5">The sequence shown here is derived from an EMBL/GenBank/DDBJ whole genome shotgun (WGS) entry which is preliminary data.</text>
</comment>
<keyword evidence="6" id="KW-1185">Reference proteome</keyword>
<keyword evidence="2" id="KW-0808">Transferase</keyword>
<protein>
    <recommendedName>
        <fullName evidence="1">holo-[acyl-carrier-protein] synthase</fullName>
        <ecNumber evidence="1">2.7.8.7</ecNumber>
    </recommendedName>
</protein>
<dbReference type="GO" id="GO:0019878">
    <property type="term" value="P:lysine biosynthetic process via aminoadipic acid"/>
    <property type="evidence" value="ECO:0007669"/>
    <property type="project" value="TreeGrafter"/>
</dbReference>
<dbReference type="Proteomes" id="UP001152484">
    <property type="component" value="Unassembled WGS sequence"/>
</dbReference>
<dbReference type="Gene3D" id="3.90.470.20">
    <property type="entry name" value="4'-phosphopantetheinyl transferase domain"/>
    <property type="match status" value="2"/>
</dbReference>
<dbReference type="SUPFAM" id="SSF56214">
    <property type="entry name" value="4'-phosphopantetheinyl transferase"/>
    <property type="match status" value="2"/>
</dbReference>
<evidence type="ECO:0000313" key="5">
    <source>
        <dbReference type="EMBL" id="CAH9111508.1"/>
    </source>
</evidence>
<dbReference type="InterPro" id="IPR055066">
    <property type="entry name" value="AASDHPPT_N"/>
</dbReference>
<sequence length="372" mass="42265">MELEKGVQRWIVDISVWEPTPQAFSFAMSFLPQHEHSSITRFVNVGDRKRALVSRLLQYSLVHHVLGIPYNEICIRRTVEGKPYLVLGSEVVDFPNFNFNVSHQGDYVAIASEPICLVGIDIVDHCIPEKESPNKFIQSFSVYFSGFEWNNILNAGSDNKMLGELYRYWSLKEAFVKAIGKGVGHRLDDVEFQHTCWENILVRVNGKVLKDWRFWLFELGKNHLAAIARGHPMDATTSYQNILKRAIFEKDEYKQGLQLPNPGLALRKDGGQRLLSSHSISAQDGGFSLCTVGTILFDTPSCRFSSLLHLVGVSSTFFRSAMTSKRRPALYSPSSPFLTANQGFQIDFEVFLLIFRSEFQIEFGVGIERWLG</sequence>
<dbReference type="EC" id="2.7.8.7" evidence="1"/>
<feature type="domain" description="4'-phosphopantetheinyl transferase" evidence="3">
    <location>
        <begin position="118"/>
        <end position="227"/>
    </location>
</feature>
<evidence type="ECO:0000313" key="6">
    <source>
        <dbReference type="Proteomes" id="UP001152484"/>
    </source>
</evidence>
<dbReference type="OrthoDB" id="26719at2759"/>
<evidence type="ECO:0000259" key="3">
    <source>
        <dbReference type="Pfam" id="PF01648"/>
    </source>
</evidence>
<dbReference type="Pfam" id="PF01648">
    <property type="entry name" value="ACPS"/>
    <property type="match status" value="1"/>
</dbReference>
<gene>
    <name evidence="5" type="ORF">CEURO_LOCUS19281</name>
</gene>
<feature type="domain" description="4'-phosphopantetheinyl transferase N-terminal" evidence="4">
    <location>
        <begin position="16"/>
        <end position="114"/>
    </location>
</feature>
<organism evidence="5 6">
    <name type="scientific">Cuscuta europaea</name>
    <name type="common">European dodder</name>
    <dbReference type="NCBI Taxonomy" id="41803"/>
    <lineage>
        <taxon>Eukaryota</taxon>
        <taxon>Viridiplantae</taxon>
        <taxon>Streptophyta</taxon>
        <taxon>Embryophyta</taxon>
        <taxon>Tracheophyta</taxon>
        <taxon>Spermatophyta</taxon>
        <taxon>Magnoliopsida</taxon>
        <taxon>eudicotyledons</taxon>
        <taxon>Gunneridae</taxon>
        <taxon>Pentapetalae</taxon>
        <taxon>asterids</taxon>
        <taxon>lamiids</taxon>
        <taxon>Solanales</taxon>
        <taxon>Convolvulaceae</taxon>
        <taxon>Cuscuteae</taxon>
        <taxon>Cuscuta</taxon>
        <taxon>Cuscuta subgen. Cuscuta</taxon>
    </lineage>
</organism>
<dbReference type="PANTHER" id="PTHR12215">
    <property type="entry name" value="PHOSPHOPANTETHEINE TRANSFERASE"/>
    <property type="match status" value="1"/>
</dbReference>
<dbReference type="FunFam" id="3.90.470.20:FF:000013">
    <property type="entry name" value="L-aminoadipate-semialdehyde dehydrogenase-phosphopantetheinyl transferase"/>
    <property type="match status" value="1"/>
</dbReference>
<dbReference type="InterPro" id="IPR037143">
    <property type="entry name" value="4-PPantetheinyl_Trfase_dom_sf"/>
</dbReference>
<evidence type="ECO:0000259" key="4">
    <source>
        <dbReference type="Pfam" id="PF22624"/>
    </source>
</evidence>
<dbReference type="InterPro" id="IPR050559">
    <property type="entry name" value="P-Pant_transferase_sf"/>
</dbReference>
<proteinExistence type="predicted"/>
<accession>A0A9P0ZT62</accession>
<dbReference type="PANTHER" id="PTHR12215:SF10">
    <property type="entry name" value="L-AMINOADIPATE-SEMIALDEHYDE DEHYDROGENASE-PHOSPHOPANTETHEINYL TRANSFERASE"/>
    <property type="match status" value="1"/>
</dbReference>
<dbReference type="FunFam" id="3.90.470.20:FF:000003">
    <property type="entry name" value="L-aminoadipate-semialdehyde dehydrogenase-phosphopantetheinyl transferase"/>
    <property type="match status" value="1"/>
</dbReference>
<dbReference type="GO" id="GO:0005829">
    <property type="term" value="C:cytosol"/>
    <property type="evidence" value="ECO:0007669"/>
    <property type="project" value="TreeGrafter"/>
</dbReference>
<name>A0A9P0ZT62_CUSEU</name>
<dbReference type="GO" id="GO:0000287">
    <property type="term" value="F:magnesium ion binding"/>
    <property type="evidence" value="ECO:0007669"/>
    <property type="project" value="InterPro"/>
</dbReference>
<dbReference type="Pfam" id="PF22624">
    <property type="entry name" value="AASDHPPT_N"/>
    <property type="match status" value="1"/>
</dbReference>
<reference evidence="5" key="1">
    <citation type="submission" date="2022-07" db="EMBL/GenBank/DDBJ databases">
        <authorList>
            <person name="Macas J."/>
            <person name="Novak P."/>
            <person name="Neumann P."/>
        </authorList>
    </citation>
    <scope>NUCLEOTIDE SEQUENCE</scope>
</reference>
<dbReference type="GO" id="GO:0008897">
    <property type="term" value="F:holo-[acyl-carrier-protein] synthase activity"/>
    <property type="evidence" value="ECO:0007669"/>
    <property type="project" value="UniProtKB-EC"/>
</dbReference>
<dbReference type="InterPro" id="IPR008278">
    <property type="entry name" value="4-PPantetheinyl_Trfase_dom"/>
</dbReference>
<evidence type="ECO:0000256" key="2">
    <source>
        <dbReference type="ARBA" id="ARBA00022679"/>
    </source>
</evidence>